<evidence type="ECO:0000256" key="4">
    <source>
        <dbReference type="ARBA" id="ARBA00022576"/>
    </source>
</evidence>
<reference evidence="9 10" key="1">
    <citation type="submission" date="2016-10" db="EMBL/GenBank/DDBJ databases">
        <authorList>
            <person name="de Groot N.N."/>
        </authorList>
    </citation>
    <scope>NUCLEOTIDE SEQUENCE [LARGE SCALE GENOMIC DNA]</scope>
    <source>
        <strain evidence="9 10">IBRC-M 10445</strain>
    </source>
</reference>
<comment type="cofactor">
    <cofactor evidence="1">
        <name>pyridoxal 5'-phosphate</name>
        <dbReference type="ChEBI" id="CHEBI:597326"/>
    </cofactor>
</comment>
<keyword evidence="4 9" id="KW-0032">Aminotransferase</keyword>
<dbReference type="AlphaFoldDB" id="A0A1I3UWG0"/>
<dbReference type="InterPro" id="IPR015424">
    <property type="entry name" value="PyrdxlP-dep_Trfase"/>
</dbReference>
<dbReference type="EMBL" id="FOSC01000007">
    <property type="protein sequence ID" value="SFJ87039.1"/>
    <property type="molecule type" value="Genomic_DNA"/>
</dbReference>
<keyword evidence="5 9" id="KW-0808">Transferase</keyword>
<dbReference type="PANTHER" id="PTHR42790:SF19">
    <property type="entry name" value="KYNURENINE_ALPHA-AMINOADIPATE AMINOTRANSFERASE, MITOCHONDRIAL"/>
    <property type="match status" value="1"/>
</dbReference>
<dbReference type="SUPFAM" id="SSF53383">
    <property type="entry name" value="PLP-dependent transferases"/>
    <property type="match status" value="1"/>
</dbReference>
<keyword evidence="9" id="KW-0238">DNA-binding</keyword>
<feature type="region of interest" description="Disordered" evidence="7">
    <location>
        <begin position="1"/>
        <end position="32"/>
    </location>
</feature>
<feature type="compositionally biased region" description="Basic and acidic residues" evidence="7">
    <location>
        <begin position="1"/>
        <end position="11"/>
    </location>
</feature>
<evidence type="ECO:0000313" key="10">
    <source>
        <dbReference type="Proteomes" id="UP000199445"/>
    </source>
</evidence>
<evidence type="ECO:0000256" key="1">
    <source>
        <dbReference type="ARBA" id="ARBA00001933"/>
    </source>
</evidence>
<dbReference type="GO" id="GO:0030170">
    <property type="term" value="F:pyridoxal phosphate binding"/>
    <property type="evidence" value="ECO:0007669"/>
    <property type="project" value="InterPro"/>
</dbReference>
<comment type="similarity">
    <text evidence="2">Belongs to the class-I pyridoxal-phosphate-dependent aminotransferase family.</text>
</comment>
<dbReference type="Pfam" id="PF00155">
    <property type="entry name" value="Aminotran_1_2"/>
    <property type="match status" value="1"/>
</dbReference>
<comment type="subunit">
    <text evidence="3">Homodimer.</text>
</comment>
<evidence type="ECO:0000256" key="5">
    <source>
        <dbReference type="ARBA" id="ARBA00022679"/>
    </source>
</evidence>
<gene>
    <name evidence="9" type="ORF">SAMN05216429_1072</name>
</gene>
<keyword evidence="6" id="KW-0663">Pyridoxal phosphate</keyword>
<dbReference type="RefSeq" id="WP_091704438.1">
    <property type="nucleotide sequence ID" value="NZ_BMYN01000001.1"/>
</dbReference>
<dbReference type="GO" id="GO:0003677">
    <property type="term" value="F:DNA binding"/>
    <property type="evidence" value="ECO:0007669"/>
    <property type="project" value="UniProtKB-KW"/>
</dbReference>
<evidence type="ECO:0000256" key="3">
    <source>
        <dbReference type="ARBA" id="ARBA00011738"/>
    </source>
</evidence>
<dbReference type="InterPro" id="IPR015421">
    <property type="entry name" value="PyrdxlP-dep_Trfase_major"/>
</dbReference>
<evidence type="ECO:0000256" key="2">
    <source>
        <dbReference type="ARBA" id="ARBA00007441"/>
    </source>
</evidence>
<evidence type="ECO:0000313" key="9">
    <source>
        <dbReference type="EMBL" id="SFJ87039.1"/>
    </source>
</evidence>
<evidence type="ECO:0000256" key="7">
    <source>
        <dbReference type="SAM" id="MobiDB-lite"/>
    </source>
</evidence>
<name>A0A1I3UWG0_9GAMM</name>
<protein>
    <submittedName>
        <fullName evidence="9">DNA-binding transcriptional regulator, MocR family, contains an aminotransferase domain</fullName>
    </submittedName>
</protein>
<dbReference type="InterPro" id="IPR050859">
    <property type="entry name" value="Class-I_PLP-dep_aminotransf"/>
</dbReference>
<organism evidence="9 10">
    <name type="scientific">Marinobacter persicus</name>
    <dbReference type="NCBI Taxonomy" id="930118"/>
    <lineage>
        <taxon>Bacteria</taxon>
        <taxon>Pseudomonadati</taxon>
        <taxon>Pseudomonadota</taxon>
        <taxon>Gammaproteobacteria</taxon>
        <taxon>Pseudomonadales</taxon>
        <taxon>Marinobacteraceae</taxon>
        <taxon>Marinobacter</taxon>
    </lineage>
</organism>
<keyword evidence="10" id="KW-1185">Reference proteome</keyword>
<dbReference type="GO" id="GO:0008483">
    <property type="term" value="F:transaminase activity"/>
    <property type="evidence" value="ECO:0007669"/>
    <property type="project" value="UniProtKB-KW"/>
</dbReference>
<evidence type="ECO:0000259" key="8">
    <source>
        <dbReference type="Pfam" id="PF00155"/>
    </source>
</evidence>
<dbReference type="Gene3D" id="3.90.1150.10">
    <property type="entry name" value="Aspartate Aminotransferase, domain 1"/>
    <property type="match status" value="1"/>
</dbReference>
<dbReference type="GO" id="GO:1901605">
    <property type="term" value="P:alpha-amino acid metabolic process"/>
    <property type="evidence" value="ECO:0007669"/>
    <property type="project" value="TreeGrafter"/>
</dbReference>
<sequence>MPKDTDRKSNESETNLNRRSTNSSESMLSRRMQTMSSSAIRDLLRHSKIPGMISLAGGIPAPDLIDTEGLEAATFRAVESARNTTFQYGLTEGELFLREEIASRMVAQGISAEPDHILVTSGSQQALDIVARAFLDEGDSVLVEEPTYLAALQVFNMAGAKTLVFQGDQYGIDFTRLESLVANNRIKLMYLVPNFSNPTGTTLRLPERTKLVEFAIRHDIMIVEDDPYGDLRYDGEHVASLFEIAEQSFNSKNRVIYISSFSKTVAPGLRLGWCIPPESYFHSLCRAKQSMDLHSSTLSQYIAGYYLKSGRLDGRLQLLKKAYKCRRDALIKAISEHLPNTLELNVPDGGMFLWGRFVSGLDASLVLQQALSQSVMFVPGKYFYSETPDLSSIRLSFSTITPSLADEAVKRLAIAIQRTEQRETQD</sequence>
<accession>A0A1I3UWG0</accession>
<feature type="compositionally biased region" description="Polar residues" evidence="7">
    <location>
        <begin position="12"/>
        <end position="32"/>
    </location>
</feature>
<dbReference type="Gene3D" id="3.40.640.10">
    <property type="entry name" value="Type I PLP-dependent aspartate aminotransferase-like (Major domain)"/>
    <property type="match status" value="1"/>
</dbReference>
<dbReference type="Proteomes" id="UP000199445">
    <property type="component" value="Unassembled WGS sequence"/>
</dbReference>
<proteinExistence type="inferred from homology"/>
<dbReference type="CDD" id="cd00609">
    <property type="entry name" value="AAT_like"/>
    <property type="match status" value="1"/>
</dbReference>
<dbReference type="InterPro" id="IPR015422">
    <property type="entry name" value="PyrdxlP-dep_Trfase_small"/>
</dbReference>
<dbReference type="FunFam" id="3.40.640.10:FF:000053">
    <property type="entry name" value="Aminotransferase, class I"/>
    <property type="match status" value="1"/>
</dbReference>
<dbReference type="PANTHER" id="PTHR42790">
    <property type="entry name" value="AMINOTRANSFERASE"/>
    <property type="match status" value="1"/>
</dbReference>
<dbReference type="InterPro" id="IPR004839">
    <property type="entry name" value="Aminotransferase_I/II_large"/>
</dbReference>
<feature type="domain" description="Aminotransferase class I/classII large" evidence="8">
    <location>
        <begin position="78"/>
        <end position="412"/>
    </location>
</feature>
<evidence type="ECO:0000256" key="6">
    <source>
        <dbReference type="ARBA" id="ARBA00022898"/>
    </source>
</evidence>
<dbReference type="OrthoDB" id="9804020at2"/>